<dbReference type="Proteomes" id="UP000007887">
    <property type="component" value="Plasmid pSRC4"/>
</dbReference>
<accession>I0GVE4</accession>
<dbReference type="KEGG" id="sri:SELR_pSRC400800"/>
<sequence length="58" mass="6685">MNHIKLKPEDVSREPPCIRCHRPAYEHCYSDAGRREVSISGLCEECFDEICDAMEAED</sequence>
<reference evidence="1 2" key="1">
    <citation type="submission" date="2011-10" db="EMBL/GenBank/DDBJ databases">
        <title>Whole genome sequence of Selenomonas ruminantium subsp. lactilytica TAM6421.</title>
        <authorList>
            <person name="Oguchi A."/>
            <person name="Ankai A."/>
            <person name="Kaneko J."/>
            <person name="Yamada-Narita S."/>
            <person name="Fukui S."/>
            <person name="Takahashi M."/>
            <person name="Onodera T."/>
            <person name="Kojima S."/>
            <person name="Fushimi T."/>
            <person name="Abe N."/>
            <person name="Kamio Y."/>
            <person name="Yamazaki S."/>
            <person name="Fujita N."/>
        </authorList>
    </citation>
    <scope>NUCLEOTIDE SEQUENCE [LARGE SCALE GENOMIC DNA]</scope>
    <source>
        <strain evidence="2">NBRC 103574 / TAM6421</strain>
        <plasmid evidence="1 2">pSRC4</plasmid>
    </source>
</reference>
<proteinExistence type="predicted"/>
<gene>
    <name evidence="1" type="ordered locus">SELR_pSRC400800</name>
</gene>
<protein>
    <submittedName>
        <fullName evidence="1">Uncharacterized protein</fullName>
    </submittedName>
</protein>
<dbReference type="PATRIC" id="fig|927704.6.peg.3495"/>
<evidence type="ECO:0000313" key="1">
    <source>
        <dbReference type="EMBL" id="BAL84731.1"/>
    </source>
</evidence>
<organism evidence="1 2">
    <name type="scientific">Selenomonas ruminantium subsp. lactilytica (strain NBRC 103574 / TAM6421)</name>
    <dbReference type="NCBI Taxonomy" id="927704"/>
    <lineage>
        <taxon>Bacteria</taxon>
        <taxon>Bacillati</taxon>
        <taxon>Bacillota</taxon>
        <taxon>Negativicutes</taxon>
        <taxon>Selenomonadales</taxon>
        <taxon>Selenomonadaceae</taxon>
        <taxon>Selenomonas</taxon>
    </lineage>
</organism>
<dbReference type="AlphaFoldDB" id="I0GVE4"/>
<keyword evidence="1" id="KW-0614">Plasmid</keyword>
<geneLocation type="plasmid" evidence="1 2">
    <name>pSRC4</name>
</geneLocation>
<evidence type="ECO:0000313" key="2">
    <source>
        <dbReference type="Proteomes" id="UP000007887"/>
    </source>
</evidence>
<dbReference type="HOGENOM" id="CLU_2976745_0_0_9"/>
<dbReference type="EMBL" id="AP012294">
    <property type="protein sequence ID" value="BAL84731.1"/>
    <property type="molecule type" value="Genomic_DNA"/>
</dbReference>
<name>I0GVE4_SELRL</name>